<dbReference type="Proteomes" id="UP000239757">
    <property type="component" value="Unassembled WGS sequence"/>
</dbReference>
<feature type="compositionally biased region" description="Polar residues" evidence="1">
    <location>
        <begin position="11"/>
        <end position="21"/>
    </location>
</feature>
<evidence type="ECO:0000313" key="3">
    <source>
        <dbReference type="Proteomes" id="UP000239757"/>
    </source>
</evidence>
<proteinExistence type="predicted"/>
<reference evidence="2 3" key="1">
    <citation type="submission" date="2015-01" db="EMBL/GenBank/DDBJ databases">
        <title>Genome of allotetraploid Gossypium barbadense reveals genomic plasticity and fiber elongation in cotton evolution.</title>
        <authorList>
            <person name="Chen X."/>
            <person name="Liu X."/>
            <person name="Zhao B."/>
            <person name="Zheng H."/>
            <person name="Hu Y."/>
            <person name="Lu G."/>
            <person name="Yang C."/>
            <person name="Chen J."/>
            <person name="Shan C."/>
            <person name="Zhang L."/>
            <person name="Zhou Y."/>
            <person name="Wang L."/>
            <person name="Guo W."/>
            <person name="Bai Y."/>
            <person name="Ruan J."/>
            <person name="Shangguan X."/>
            <person name="Mao Y."/>
            <person name="Jiang J."/>
            <person name="Zhu Y."/>
            <person name="Lei J."/>
            <person name="Kang H."/>
            <person name="Chen S."/>
            <person name="He X."/>
            <person name="Wang R."/>
            <person name="Wang Y."/>
            <person name="Chen J."/>
            <person name="Wang L."/>
            <person name="Yu S."/>
            <person name="Wang B."/>
            <person name="Wei J."/>
            <person name="Song S."/>
            <person name="Lu X."/>
            <person name="Gao Z."/>
            <person name="Gu W."/>
            <person name="Deng X."/>
            <person name="Ma D."/>
            <person name="Wang S."/>
            <person name="Liang W."/>
            <person name="Fang L."/>
            <person name="Cai C."/>
            <person name="Zhu X."/>
            <person name="Zhou B."/>
            <person name="Zhang Y."/>
            <person name="Chen Z."/>
            <person name="Xu S."/>
            <person name="Zhu R."/>
            <person name="Wang S."/>
            <person name="Zhang T."/>
            <person name="Zhao G."/>
        </authorList>
    </citation>
    <scope>NUCLEOTIDE SEQUENCE [LARGE SCALE GENOMIC DNA]</scope>
    <source>
        <strain evidence="3">cv. Xinhai21</strain>
        <tissue evidence="2">Leaf</tissue>
    </source>
</reference>
<evidence type="ECO:0000256" key="1">
    <source>
        <dbReference type="SAM" id="MobiDB-lite"/>
    </source>
</evidence>
<feature type="region of interest" description="Disordered" evidence="1">
    <location>
        <begin position="1"/>
        <end position="21"/>
    </location>
</feature>
<organism evidence="2 3">
    <name type="scientific">Gossypium barbadense</name>
    <name type="common">Sea Island cotton</name>
    <name type="synonym">Hibiscus barbadensis</name>
    <dbReference type="NCBI Taxonomy" id="3634"/>
    <lineage>
        <taxon>Eukaryota</taxon>
        <taxon>Viridiplantae</taxon>
        <taxon>Streptophyta</taxon>
        <taxon>Embryophyta</taxon>
        <taxon>Tracheophyta</taxon>
        <taxon>Spermatophyta</taxon>
        <taxon>Magnoliopsida</taxon>
        <taxon>eudicotyledons</taxon>
        <taxon>Gunneridae</taxon>
        <taxon>Pentapetalae</taxon>
        <taxon>rosids</taxon>
        <taxon>malvids</taxon>
        <taxon>Malvales</taxon>
        <taxon>Malvaceae</taxon>
        <taxon>Malvoideae</taxon>
        <taxon>Gossypium</taxon>
    </lineage>
</organism>
<accession>A0A2P5YXN6</accession>
<dbReference type="EMBL" id="KZ662706">
    <property type="protein sequence ID" value="PPS20309.1"/>
    <property type="molecule type" value="Genomic_DNA"/>
</dbReference>
<sequence length="208" mass="22407">MTTDEKDNLWLSPTQRTNLQKHTSPDQWVGAFGKGSQSNAYHLEMGGCSSTFMQPQSPIIFCMFRSKPIDVTMYSTPPQATFDPTPNPPTIDLSGNISNAGGGNSHVNTSLNTGNSLSQICNVSKCLEPPAIAPPVPEINSVETWWDSQATTDALCHPKSFQVLGYSSALALRVLSSMAFLTSSKCTCPASIYFACLNPILSIRVTSP</sequence>
<evidence type="ECO:0000313" key="2">
    <source>
        <dbReference type="EMBL" id="PPS20309.1"/>
    </source>
</evidence>
<dbReference type="AlphaFoldDB" id="A0A2P5YXN6"/>
<name>A0A2P5YXN6_GOSBA</name>
<protein>
    <submittedName>
        <fullName evidence="2">Uncharacterized protein</fullName>
    </submittedName>
</protein>
<gene>
    <name evidence="2" type="ORF">GOBAR_AA00263</name>
</gene>